<gene>
    <name evidence="1" type="ORF">GJ689_07750</name>
</gene>
<dbReference type="EMBL" id="WNKV01000004">
    <property type="protein sequence ID" value="MTW16100.1"/>
    <property type="molecule type" value="Genomic_DNA"/>
</dbReference>
<evidence type="ECO:0000313" key="1">
    <source>
        <dbReference type="EMBL" id="MTW16100.1"/>
    </source>
</evidence>
<proteinExistence type="predicted"/>
<organism evidence="1 2">
    <name type="scientific">Rhodoplanes serenus</name>
    <dbReference type="NCBI Taxonomy" id="200615"/>
    <lineage>
        <taxon>Bacteria</taxon>
        <taxon>Pseudomonadati</taxon>
        <taxon>Pseudomonadota</taxon>
        <taxon>Alphaproteobacteria</taxon>
        <taxon>Hyphomicrobiales</taxon>
        <taxon>Nitrobacteraceae</taxon>
        <taxon>Rhodoplanes</taxon>
    </lineage>
</organism>
<name>A0A9X5ASC3_9BRAD</name>
<evidence type="ECO:0000313" key="2">
    <source>
        <dbReference type="Proteomes" id="UP000438991"/>
    </source>
</evidence>
<dbReference type="Proteomes" id="UP000438991">
    <property type="component" value="Unassembled WGS sequence"/>
</dbReference>
<comment type="caution">
    <text evidence="1">The sequence shown here is derived from an EMBL/GenBank/DDBJ whole genome shotgun (WGS) entry which is preliminary data.</text>
</comment>
<protein>
    <submittedName>
        <fullName evidence="1">Uncharacterized protein</fullName>
    </submittedName>
</protein>
<accession>A0A9X5ASC3</accession>
<reference evidence="1 2" key="1">
    <citation type="submission" date="2019-11" db="EMBL/GenBank/DDBJ databases">
        <title>Whole-genome sequence of Rhodoplanes serenus DSM 18633, type strain.</title>
        <authorList>
            <person name="Kyndt J.A."/>
            <person name="Meyer T.E."/>
        </authorList>
    </citation>
    <scope>NUCLEOTIDE SEQUENCE [LARGE SCALE GENOMIC DNA]</scope>
    <source>
        <strain evidence="1 2">DSM 18633</strain>
    </source>
</reference>
<sequence>MSALVGFLQRDRVHLAVDGANYTADGTIGSFGDKAMVLPHLGMAIAARGVVWLLPALVSGISLAFASFDEAAGELSDFLRDLIERNRSVIDLNPNGAAYEVAAAGWSSADGPSLVVVKSYGSDAWKTQHVGAYLAPCDGTLLDELATRGAHPEQLADADPVAAAQTIIHEQRRRAWVGPAGETQAIGGFVALTTCGRDEITTRIVKRWPQDRVGERIRAEVRTVA</sequence>
<dbReference type="AlphaFoldDB" id="A0A9X5ASC3"/>
<dbReference type="RefSeq" id="WP_155479145.1">
    <property type="nucleotide sequence ID" value="NZ_WNKV01000004.1"/>
</dbReference>